<accession>A0AAU6W0P2</accession>
<gene>
    <name evidence="2" type="ORF">Ulina01_00009</name>
</gene>
<feature type="compositionally biased region" description="Basic and acidic residues" evidence="1">
    <location>
        <begin position="1"/>
        <end position="36"/>
    </location>
</feature>
<evidence type="ECO:0000256" key="1">
    <source>
        <dbReference type="SAM" id="MobiDB-lite"/>
    </source>
</evidence>
<evidence type="ECO:0000313" key="2">
    <source>
        <dbReference type="EMBL" id="XAI69873.1"/>
    </source>
</evidence>
<feature type="region of interest" description="Disordered" evidence="1">
    <location>
        <begin position="1"/>
        <end position="50"/>
    </location>
</feature>
<proteinExistence type="predicted"/>
<sequence length="50" mass="5966">MARVDEKIPARKKQTEHAQYHKHEQGVVRSQREAKRTMKRVGWQSVEKHA</sequence>
<dbReference type="EMBL" id="PP179315">
    <property type="protein sequence ID" value="XAI69873.1"/>
    <property type="molecule type" value="Genomic_DNA"/>
</dbReference>
<name>A0AAU6W0P2_9CAUD</name>
<reference evidence="2" key="1">
    <citation type="journal article" date="2024" name="J. Gen. Virol.">
        <title>Novel phages of Pseudomonas syringae unveil numerous potential auxiliary metabolic genes.</title>
        <authorList>
            <person name="Feltin C."/>
            <person name="Garneau J.R."/>
            <person name="Morris C.E."/>
            <person name="Berard A."/>
            <person name="Torres-Barcelo C."/>
        </authorList>
    </citation>
    <scope>NUCLEOTIDE SEQUENCE</scope>
</reference>
<protein>
    <submittedName>
        <fullName evidence="2">Uncharacterized protein</fullName>
    </submittedName>
</protein>
<organism evidence="2">
    <name type="scientific">Pseudomonas phage Ulina01</name>
    <dbReference type="NCBI Taxonomy" id="3138549"/>
    <lineage>
        <taxon>Viruses</taxon>
        <taxon>Duplodnaviria</taxon>
        <taxon>Heunggongvirae</taxon>
        <taxon>Uroviricota</taxon>
        <taxon>Caudoviricetes</taxon>
        <taxon>Autographivirales</taxon>
        <taxon>Autosignataviridae</taxon>
        <taxon>Colwellvirinae</taxon>
        <taxon>Uliginvirus</taxon>
    </lineage>
</organism>